<dbReference type="SUPFAM" id="SSF54001">
    <property type="entry name" value="Cysteine proteinases"/>
    <property type="match status" value="1"/>
</dbReference>
<dbReference type="HOGENOM" id="CLU_064605_1_0_1"/>
<keyword evidence="3" id="KW-0378">Hydrolase</keyword>
<protein>
    <submittedName>
        <fullName evidence="5">Ulp1 protease family, C-terminal catalytic domain containing protein</fullName>
    </submittedName>
</protein>
<keyword evidence="2" id="KW-0645">Protease</keyword>
<evidence type="ECO:0000256" key="1">
    <source>
        <dbReference type="ARBA" id="ARBA00005234"/>
    </source>
</evidence>
<dbReference type="Pfam" id="PF02902">
    <property type="entry name" value="Peptidase_C48"/>
    <property type="match status" value="1"/>
</dbReference>
<dbReference type="Proteomes" id="UP000011115">
    <property type="component" value="Unassembled WGS sequence"/>
</dbReference>
<dbReference type="Gene3D" id="3.40.395.10">
    <property type="entry name" value="Adenoviral Proteinase, Chain A"/>
    <property type="match status" value="1"/>
</dbReference>
<dbReference type="InterPro" id="IPR038765">
    <property type="entry name" value="Papain-like_cys_pep_sf"/>
</dbReference>
<dbReference type="PANTHER" id="PTHR31470:SF46">
    <property type="entry name" value="ULP1 PROTEASE FAMILY, C-TERMINAL CATALYTIC DOMAIN CONTAINING PROTEIN"/>
    <property type="match status" value="1"/>
</dbReference>
<dbReference type="InterPro" id="IPR003653">
    <property type="entry name" value="Peptidase_C48_C"/>
</dbReference>
<evidence type="ECO:0000256" key="2">
    <source>
        <dbReference type="ARBA" id="ARBA00022670"/>
    </source>
</evidence>
<proteinExistence type="inferred from homology"/>
<dbReference type="PANTHER" id="PTHR31470">
    <property type="entry name" value="CYSTEINE PROTEINASES SUPERFAMILY PROTEIN-RELATED-RELATED"/>
    <property type="match status" value="1"/>
</dbReference>
<keyword evidence="6" id="KW-1185">Reference proteome</keyword>
<evidence type="ECO:0000313" key="6">
    <source>
        <dbReference type="Proteomes" id="UP000011115"/>
    </source>
</evidence>
<dbReference type="PROSITE" id="PS50600">
    <property type="entry name" value="ULP_PROTEASE"/>
    <property type="match status" value="1"/>
</dbReference>
<dbReference type="Gramene" id="PGSC0003DMT400043062">
    <property type="protein sequence ID" value="PGSC0003DMT400043062"/>
    <property type="gene ID" value="PGSC0003DMG400016700"/>
</dbReference>
<organism evidence="5 6">
    <name type="scientific">Solanum tuberosum</name>
    <name type="common">Potato</name>
    <dbReference type="NCBI Taxonomy" id="4113"/>
    <lineage>
        <taxon>Eukaryota</taxon>
        <taxon>Viridiplantae</taxon>
        <taxon>Streptophyta</taxon>
        <taxon>Embryophyta</taxon>
        <taxon>Tracheophyta</taxon>
        <taxon>Spermatophyta</taxon>
        <taxon>Magnoliopsida</taxon>
        <taxon>eudicotyledons</taxon>
        <taxon>Gunneridae</taxon>
        <taxon>Pentapetalae</taxon>
        <taxon>asterids</taxon>
        <taxon>lamiids</taxon>
        <taxon>Solanales</taxon>
        <taxon>Solanaceae</taxon>
        <taxon>Solanoideae</taxon>
        <taxon>Solaneae</taxon>
        <taxon>Solanum</taxon>
    </lineage>
</organism>
<sequence>MDQYRYTTCNCLFKSYINNAYKRYYCSPTDDTLRTQEHIPRADVVSVYERSIKDVINEYFVPAALPWHLVDEVYISINCDEEFHWVLVMVVLRERLIRVYDSSLGSRKKVQSDEIKQLSIILPNYLQDSEFFDKIDRIDWAALNAYKDNKIGELLGPQRPFEVEFGRDIMQQGSDSLDCRTYVAAFAEFLSDEMKVPSIPFRSDYLRSRYATLL</sequence>
<evidence type="ECO:0000256" key="3">
    <source>
        <dbReference type="ARBA" id="ARBA00022801"/>
    </source>
</evidence>
<dbReference type="PaxDb" id="4113-PGSC0003DMT400043062"/>
<dbReference type="InParanoid" id="M1BE06"/>
<evidence type="ECO:0000259" key="4">
    <source>
        <dbReference type="PROSITE" id="PS50600"/>
    </source>
</evidence>
<dbReference type="EnsemblPlants" id="PGSC0003DMT400043062">
    <property type="protein sequence ID" value="PGSC0003DMT400043062"/>
    <property type="gene ID" value="PGSC0003DMG400016700"/>
</dbReference>
<dbReference type="GO" id="GO:0008234">
    <property type="term" value="F:cysteine-type peptidase activity"/>
    <property type="evidence" value="ECO:0007669"/>
    <property type="project" value="InterPro"/>
</dbReference>
<reference evidence="6" key="1">
    <citation type="journal article" date="2011" name="Nature">
        <title>Genome sequence and analysis of the tuber crop potato.</title>
        <authorList>
            <consortium name="The Potato Genome Sequencing Consortium"/>
        </authorList>
    </citation>
    <scope>NUCLEOTIDE SEQUENCE [LARGE SCALE GENOMIC DNA]</scope>
    <source>
        <strain evidence="6">cv. DM1-3 516 R44</strain>
    </source>
</reference>
<accession>M1BE06</accession>
<dbReference type="GO" id="GO:0006508">
    <property type="term" value="P:proteolysis"/>
    <property type="evidence" value="ECO:0007669"/>
    <property type="project" value="UniProtKB-KW"/>
</dbReference>
<comment type="similarity">
    <text evidence="1">Belongs to the peptidase C48 family.</text>
</comment>
<dbReference type="AlphaFoldDB" id="M1BE06"/>
<evidence type="ECO:0000313" key="5">
    <source>
        <dbReference type="EnsemblPlants" id="PGSC0003DMT400043062"/>
    </source>
</evidence>
<reference evidence="5" key="2">
    <citation type="submission" date="2015-06" db="UniProtKB">
        <authorList>
            <consortium name="EnsemblPlants"/>
        </authorList>
    </citation>
    <scope>IDENTIFICATION</scope>
    <source>
        <strain evidence="5">DM1-3 516 R44</strain>
    </source>
</reference>
<name>M1BE06_SOLTU</name>
<feature type="domain" description="Ubiquitin-like protease family profile" evidence="4">
    <location>
        <begin position="1"/>
        <end position="190"/>
    </location>
</feature>
<dbReference type="OMA" id="TQEHIPR"/>